<feature type="signal peptide" evidence="1">
    <location>
        <begin position="1"/>
        <end position="23"/>
    </location>
</feature>
<evidence type="ECO:0000313" key="2">
    <source>
        <dbReference type="EnsemblMetazoa" id="XP_016990807.2"/>
    </source>
</evidence>
<keyword evidence="3" id="KW-1185">Reference proteome</keyword>
<dbReference type="InterPro" id="IPR006631">
    <property type="entry name" value="DM4_12"/>
</dbReference>
<proteinExistence type="predicted"/>
<name>A0ABM5I6A1_DRORH</name>
<keyword evidence="1" id="KW-0732">Signal</keyword>
<feature type="chain" id="PRO_5046883612" evidence="1">
    <location>
        <begin position="24"/>
        <end position="209"/>
    </location>
</feature>
<evidence type="ECO:0000256" key="1">
    <source>
        <dbReference type="SAM" id="SignalP"/>
    </source>
</evidence>
<evidence type="ECO:0000313" key="3">
    <source>
        <dbReference type="Proteomes" id="UP001652680"/>
    </source>
</evidence>
<organism evidence="2 3">
    <name type="scientific">Drosophila rhopaloa</name>
    <name type="common">Fruit fly</name>
    <dbReference type="NCBI Taxonomy" id="1041015"/>
    <lineage>
        <taxon>Eukaryota</taxon>
        <taxon>Metazoa</taxon>
        <taxon>Ecdysozoa</taxon>
        <taxon>Arthropoda</taxon>
        <taxon>Hexapoda</taxon>
        <taxon>Insecta</taxon>
        <taxon>Pterygota</taxon>
        <taxon>Neoptera</taxon>
        <taxon>Endopterygota</taxon>
        <taxon>Diptera</taxon>
        <taxon>Brachycera</taxon>
        <taxon>Muscomorpha</taxon>
        <taxon>Ephydroidea</taxon>
        <taxon>Drosophilidae</taxon>
        <taxon>Drosophila</taxon>
        <taxon>Sophophora</taxon>
    </lineage>
</organism>
<dbReference type="EnsemblMetazoa" id="XM_017135318.2">
    <property type="protein sequence ID" value="XP_016990807.2"/>
    <property type="gene ID" value="LOC108052818"/>
</dbReference>
<reference evidence="2" key="2">
    <citation type="submission" date="2025-05" db="UniProtKB">
        <authorList>
            <consortium name="EnsemblMetazoa"/>
        </authorList>
    </citation>
    <scope>IDENTIFICATION</scope>
</reference>
<protein>
    <submittedName>
        <fullName evidence="2">Uncharacterized protein</fullName>
    </submittedName>
</protein>
<reference evidence="3" key="1">
    <citation type="journal article" date="2021" name="Elife">
        <title>Highly contiguous assemblies of 101 drosophilid genomes.</title>
        <authorList>
            <person name="Kim B.Y."/>
            <person name="Wang J.R."/>
            <person name="Miller D.E."/>
            <person name="Barmina O."/>
            <person name="Delaney E."/>
            <person name="Thompson A."/>
            <person name="Comeault A.A."/>
            <person name="Peede D."/>
            <person name="D'Agostino E.R."/>
            <person name="Pelaez J."/>
            <person name="Aguilar J.M."/>
            <person name="Haji D."/>
            <person name="Matsunaga T."/>
            <person name="Armstrong E.E."/>
            <person name="Zych M."/>
            <person name="Ogawa Y."/>
            <person name="Stamenkovic-Radak M."/>
            <person name="Jelic M."/>
            <person name="Veselinovic M.S."/>
            <person name="Tanaskovic M."/>
            <person name="Eric P."/>
            <person name="Gao J.J."/>
            <person name="Katoh T.K."/>
            <person name="Toda M.J."/>
            <person name="Watabe H."/>
            <person name="Watada M."/>
            <person name="Davis J.S."/>
            <person name="Moyle L.C."/>
            <person name="Manoli G."/>
            <person name="Bertolini E."/>
            <person name="Kostal V."/>
            <person name="Hawley R.S."/>
            <person name="Takahashi A."/>
            <person name="Jones C.D."/>
            <person name="Price D.K."/>
            <person name="Whiteman N."/>
            <person name="Kopp A."/>
            <person name="Matute D.R."/>
            <person name="Petrov D.A."/>
        </authorList>
    </citation>
    <scope>NUCLEOTIDE SEQUENCE [LARGE SCALE GENOMIC DNA]</scope>
</reference>
<dbReference type="SMART" id="SM00718">
    <property type="entry name" value="DM4_12"/>
    <property type="match status" value="1"/>
</dbReference>
<dbReference type="PANTHER" id="PTHR21398:SF21">
    <property type="entry name" value="AGAP004005-PA"/>
    <property type="match status" value="1"/>
</dbReference>
<dbReference type="GeneID" id="108052818"/>
<dbReference type="Proteomes" id="UP001652680">
    <property type="component" value="Unassembled WGS sequence"/>
</dbReference>
<accession>A0ABM5I6A1</accession>
<sequence>MNTSMWFSVCATFCLSFLPQTLTQDVHSRTKRFLIFPRQAPTRHQFIAGIGIPADLDYESLTVGYVLKAEYYLPYNASVYRQNPLFPEYKPNTIDVEKQRKLFMKPTFLRWQIYNFIEHMLNGYGLNGHECLLEAICEANRIKFANDFSTAAQMLHLLLSPSSTLNSVSEEARDFILAEKDGSRRMKCAKYDCNTKIIDWFSLVRKFDF</sequence>
<dbReference type="PANTHER" id="PTHR21398">
    <property type="entry name" value="AGAP007094-PA"/>
    <property type="match status" value="1"/>
</dbReference>
<dbReference type="RefSeq" id="XP_016990807.2">
    <property type="nucleotide sequence ID" value="XM_017135318.2"/>
</dbReference>
<dbReference type="Pfam" id="PF07841">
    <property type="entry name" value="DM4_12"/>
    <property type="match status" value="1"/>
</dbReference>